<reference evidence="1 2" key="1">
    <citation type="journal article" date="2012" name="Appl. Environ. Microbiol.">
        <title>Short-read sequencing for genomic analysis of the brown rot fungus Fibroporia radiculosa.</title>
        <authorList>
            <person name="Tang J.D."/>
            <person name="Perkins A.D."/>
            <person name="Sonstegard T.S."/>
            <person name="Schroeder S.G."/>
            <person name="Burgess S.C."/>
            <person name="Diehl S.V."/>
        </authorList>
    </citation>
    <scope>NUCLEOTIDE SEQUENCE [LARGE SCALE GENOMIC DNA]</scope>
    <source>
        <strain evidence="1 2">TFFH 294</strain>
    </source>
</reference>
<name>J4GM56_9APHY</name>
<dbReference type="EMBL" id="HE796959">
    <property type="protein sequence ID" value="CCM00000.1"/>
    <property type="molecule type" value="Genomic_DNA"/>
</dbReference>
<evidence type="ECO:0000313" key="1">
    <source>
        <dbReference type="EMBL" id="CCM00000.1"/>
    </source>
</evidence>
<gene>
    <name evidence="1" type="ORF">FIBRA_02025</name>
</gene>
<sequence>MARSSWARSRTCTVQDTRDALQALLVVLTPTCSLWSPIYLNTTRLAASRHRTILLPLQTLISDVISGTVELRDPSLDLPKLFAGLLRVDDWAIDIYVEWSWWANIIIGYAFPSQVIAFALDEMTITDGDSLYLHQLEGLRLNVWQTFGRSTLKTSSSSQEHSSVLHRSFVPQSCARNSRRTSFSVQPSGIVPQSHVQDIARSLQTSLIPGTSLALEFVTSGPSVSLTSRAFIVAALPFFPRRHARHNTHLVDSSTDVVHAPMPLSPSLPHVLQFLTSGPAPFTICSVDNVSENRVASLSRYVQDLETNAGVRNICVQQWGMDGWREERFFAHWEAAALTAGLLERWTVTVRK</sequence>
<protein>
    <submittedName>
        <fullName evidence="1">Uncharacterized protein</fullName>
    </submittedName>
</protein>
<dbReference type="GeneID" id="24094911"/>
<proteinExistence type="predicted"/>
<dbReference type="InParanoid" id="J4GM56"/>
<dbReference type="Proteomes" id="UP000006352">
    <property type="component" value="Unassembled WGS sequence"/>
</dbReference>
<keyword evidence="2" id="KW-1185">Reference proteome</keyword>
<accession>J4GM56</accession>
<dbReference type="AlphaFoldDB" id="J4GM56"/>
<dbReference type="HOGENOM" id="CLU_051890_0_0_1"/>
<dbReference type="RefSeq" id="XP_012179305.1">
    <property type="nucleotide sequence ID" value="XM_012323915.1"/>
</dbReference>
<dbReference type="OrthoDB" id="3059868at2759"/>
<evidence type="ECO:0000313" key="2">
    <source>
        <dbReference type="Proteomes" id="UP000006352"/>
    </source>
</evidence>
<organism evidence="1 2">
    <name type="scientific">Fibroporia radiculosa</name>
    <dbReference type="NCBI Taxonomy" id="599839"/>
    <lineage>
        <taxon>Eukaryota</taxon>
        <taxon>Fungi</taxon>
        <taxon>Dikarya</taxon>
        <taxon>Basidiomycota</taxon>
        <taxon>Agaricomycotina</taxon>
        <taxon>Agaricomycetes</taxon>
        <taxon>Polyporales</taxon>
        <taxon>Fibroporiaceae</taxon>
        <taxon>Fibroporia</taxon>
    </lineage>
</organism>